<dbReference type="Gene3D" id="3.90.1200.10">
    <property type="match status" value="1"/>
</dbReference>
<evidence type="ECO:0000313" key="2">
    <source>
        <dbReference type="Proteomes" id="UP000305233"/>
    </source>
</evidence>
<reference evidence="1 2" key="1">
    <citation type="submission" date="2019-04" db="EMBL/GenBank/DDBJ databases">
        <authorList>
            <person name="Liu Q."/>
            <person name="Xin Y.-H."/>
        </authorList>
    </citation>
    <scope>NUCLEOTIDE SEQUENCE [LARGE SCALE GENOMIC DNA]</scope>
    <source>
        <strain evidence="1 2">AM23</strain>
    </source>
</reference>
<keyword evidence="1" id="KW-0808">Transferase</keyword>
<keyword evidence="2" id="KW-1185">Reference proteome</keyword>
<sequence length="424" mass="44726">MTSERRRLREQDTIGFLASPGPGELLRATLAAAGWELGSWTLDSLHHRPGAGVTGLFSLVGVRAVSSTDARNPAPPTMACITSCATPSESDHRVVPRGDSGTLTSWLHPADPLLPGLGLALDADRATALAFGDGVRPEESVPVLRSYRPLRRAVVVVRNGQERRYLKVLRPGMAEPLVQRHSMLRAAGIPAPTVTADPQLDVVAMRAAPGEPLAELLLRDGAAEVDPHALVRLLTSLPRGVLELPVRAPWTDRVRDYAEGAVAALPSEAMRIRGLARRIDRVVRATGKGALVPSHGDFYEANLLIAGGAVSGLLDVDALGPGHLVDDLACCVGHLAVLPGLHPGYVRVPAALARFLRAFDDHVDPVTLRAGAAAVALTLVAGARRRAHGGGSEALSRLVVAERFLDAALAGGRADHDLMRSLHG</sequence>
<comment type="caution">
    <text evidence="1">The sequence shown here is derived from an EMBL/GenBank/DDBJ whole genome shotgun (WGS) entry which is preliminary data.</text>
</comment>
<dbReference type="GO" id="GO:0016740">
    <property type="term" value="F:transferase activity"/>
    <property type="evidence" value="ECO:0007669"/>
    <property type="project" value="UniProtKB-KW"/>
</dbReference>
<dbReference type="InterPro" id="IPR011009">
    <property type="entry name" value="Kinase-like_dom_sf"/>
</dbReference>
<proteinExistence type="predicted"/>
<gene>
    <name evidence="1" type="ORF">E8P82_12260</name>
</gene>
<dbReference type="RefSeq" id="WP_136455245.1">
    <property type="nucleotide sequence ID" value="NZ_SSWH01000011.1"/>
</dbReference>
<organism evidence="1 2">
    <name type="scientific">Arthrobacter echini</name>
    <dbReference type="NCBI Taxonomy" id="1529066"/>
    <lineage>
        <taxon>Bacteria</taxon>
        <taxon>Bacillati</taxon>
        <taxon>Actinomycetota</taxon>
        <taxon>Actinomycetes</taxon>
        <taxon>Micrococcales</taxon>
        <taxon>Micrococcaceae</taxon>
        <taxon>Arthrobacter</taxon>
    </lineage>
</organism>
<dbReference type="AlphaFoldDB" id="A0A4S5E286"/>
<dbReference type="EMBL" id="SSWH01000011">
    <property type="protein sequence ID" value="THJ65511.1"/>
    <property type="molecule type" value="Genomic_DNA"/>
</dbReference>
<protein>
    <submittedName>
        <fullName evidence="1">Aminoglycoside phosphotransferase family protein</fullName>
    </submittedName>
</protein>
<name>A0A4S5E286_9MICC</name>
<dbReference type="SUPFAM" id="SSF56112">
    <property type="entry name" value="Protein kinase-like (PK-like)"/>
    <property type="match status" value="1"/>
</dbReference>
<dbReference type="Proteomes" id="UP000305233">
    <property type="component" value="Unassembled WGS sequence"/>
</dbReference>
<dbReference type="OrthoDB" id="3837844at2"/>
<evidence type="ECO:0000313" key="1">
    <source>
        <dbReference type="EMBL" id="THJ65511.1"/>
    </source>
</evidence>
<accession>A0A4S5E286</accession>